<dbReference type="HOGENOM" id="CLU_3257199_0_0_5"/>
<evidence type="ECO:0000313" key="2">
    <source>
        <dbReference type="EMBL" id="ABG30633.1"/>
    </source>
</evidence>
<evidence type="ECO:0000313" key="3">
    <source>
        <dbReference type="Proteomes" id="UP000007029"/>
    </source>
</evidence>
<gene>
    <name evidence="2" type="ordered locus">RD1_0966</name>
</gene>
<reference evidence="2 3" key="1">
    <citation type="journal article" date="2007" name="J. Bacteriol.">
        <title>The complete genome sequence of Roseobacter denitrificans reveals a mixotrophic rather than photosynthetic metabolism.</title>
        <authorList>
            <person name="Swingley W.D."/>
            <person name="Sadekar S."/>
            <person name="Mastrian S.D."/>
            <person name="Matthies H.J."/>
            <person name="Hao J."/>
            <person name="Ramos H."/>
            <person name="Acharya C.R."/>
            <person name="Conrad A.L."/>
            <person name="Taylor H.L."/>
            <person name="Dejesa L.C."/>
            <person name="Shah M.K."/>
            <person name="O'huallachain M.E."/>
            <person name="Lince M.T."/>
            <person name="Blankenship R.E."/>
            <person name="Beatty J.T."/>
            <person name="Touchman J.W."/>
        </authorList>
    </citation>
    <scope>NUCLEOTIDE SEQUENCE [LARGE SCALE GENOMIC DNA]</scope>
    <source>
        <strain evidence="3">ATCC 33942 / OCh 114</strain>
    </source>
</reference>
<accession>Q16BL0</accession>
<dbReference type="KEGG" id="rde:RD1_0966"/>
<feature type="region of interest" description="Disordered" evidence="1">
    <location>
        <begin position="19"/>
        <end position="42"/>
    </location>
</feature>
<evidence type="ECO:0000256" key="1">
    <source>
        <dbReference type="SAM" id="MobiDB-lite"/>
    </source>
</evidence>
<feature type="compositionally biased region" description="Basic and acidic residues" evidence="1">
    <location>
        <begin position="30"/>
        <end position="42"/>
    </location>
</feature>
<dbReference type="Proteomes" id="UP000007029">
    <property type="component" value="Chromosome"/>
</dbReference>
<dbReference type="AlphaFoldDB" id="Q16BL0"/>
<proteinExistence type="predicted"/>
<keyword evidence="3" id="KW-1185">Reference proteome</keyword>
<name>Q16BL0_ROSDO</name>
<sequence length="42" mass="4660">MSPVDFSPLFAGPRIPYMLTDHNAAPPERGGNREGSKYEIIQ</sequence>
<organism evidence="2 3">
    <name type="scientific">Roseobacter denitrificans (strain ATCC 33942 / OCh 114)</name>
    <name type="common">Erythrobacter sp. (strain OCh 114)</name>
    <name type="synonym">Roseobacter denitrificans</name>
    <dbReference type="NCBI Taxonomy" id="375451"/>
    <lineage>
        <taxon>Bacteria</taxon>
        <taxon>Pseudomonadati</taxon>
        <taxon>Pseudomonadota</taxon>
        <taxon>Alphaproteobacteria</taxon>
        <taxon>Rhodobacterales</taxon>
        <taxon>Roseobacteraceae</taxon>
        <taxon>Roseobacter</taxon>
    </lineage>
</organism>
<dbReference type="EMBL" id="CP000362">
    <property type="protein sequence ID" value="ABG30633.1"/>
    <property type="molecule type" value="Genomic_DNA"/>
</dbReference>
<protein>
    <submittedName>
        <fullName evidence="2">Uncharacterized protein</fullName>
    </submittedName>
</protein>